<gene>
    <name evidence="1" type="ORF">GT360_17805</name>
</gene>
<proteinExistence type="predicted"/>
<protein>
    <submittedName>
        <fullName evidence="1">Uncharacterized protein</fullName>
    </submittedName>
</protein>
<dbReference type="AlphaFoldDB" id="A0A7Z2T6Y0"/>
<accession>A0A7Z2T6Y0</accession>
<keyword evidence="2" id="KW-1185">Reference proteome</keyword>
<dbReference type="Proteomes" id="UP000464262">
    <property type="component" value="Chromosome 2"/>
</dbReference>
<name>A0A7Z2T6Y0_9VIBR</name>
<dbReference type="KEGG" id="vas:GT360_17805"/>
<evidence type="ECO:0000313" key="2">
    <source>
        <dbReference type="Proteomes" id="UP000464262"/>
    </source>
</evidence>
<organism evidence="1 2">
    <name type="scientific">Vibrio astriarenae</name>
    <dbReference type="NCBI Taxonomy" id="1481923"/>
    <lineage>
        <taxon>Bacteria</taxon>
        <taxon>Pseudomonadati</taxon>
        <taxon>Pseudomonadota</taxon>
        <taxon>Gammaproteobacteria</taxon>
        <taxon>Vibrionales</taxon>
        <taxon>Vibrionaceae</taxon>
        <taxon>Vibrio</taxon>
    </lineage>
</organism>
<dbReference type="RefSeq" id="WP_164650295.1">
    <property type="nucleotide sequence ID" value="NZ_CP047476.1"/>
</dbReference>
<sequence length="331" mass="37387">MVNNASLSQVSICNDLVELLALSYEPTIVFPRGSKSLFYERCSEVIHLLIDTIPQDSFAKVYELSYVGILNIGSNPKRVMYEVMIERVKQATKNSHEVRYAQEPSLILSTVIKQSESSAEGLHGLLCQQLSWYPLQKNLTPLMVWNLVVAALPLRHKEPQLFVDKVVEILTYLGEDADNTSLTALSDSDIIAWLKGAIAGYSDLAELLYLHGTKRRYLRYSSQKFFLIESIMQVASNDEGSLPVSVLLPLIKAASRHVYDLTLGEIIAYDPTKKSIIHFASLGSNVVRYVDNLIEKETKERSETLTQWLIILIEHACVQPHQLEKEFNDCL</sequence>
<evidence type="ECO:0000313" key="1">
    <source>
        <dbReference type="EMBL" id="QIA65395.1"/>
    </source>
</evidence>
<reference evidence="1 2" key="1">
    <citation type="submission" date="2020-01" db="EMBL/GenBank/DDBJ databases">
        <title>Whole genome and functional gene identification of agarase of Vibrio HN897.</title>
        <authorList>
            <person name="Liu Y."/>
            <person name="Zhao Z."/>
        </authorList>
    </citation>
    <scope>NUCLEOTIDE SEQUENCE [LARGE SCALE GENOMIC DNA]</scope>
    <source>
        <strain evidence="1 2">HN897</strain>
    </source>
</reference>
<dbReference type="EMBL" id="CP047476">
    <property type="protein sequence ID" value="QIA65395.1"/>
    <property type="molecule type" value="Genomic_DNA"/>
</dbReference>